<keyword evidence="1" id="KW-0175">Coiled coil</keyword>
<dbReference type="OrthoDB" id="3550969at2759"/>
<evidence type="ECO:0000256" key="2">
    <source>
        <dbReference type="SAM" id="MobiDB-lite"/>
    </source>
</evidence>
<feature type="coiled-coil region" evidence="1">
    <location>
        <begin position="1"/>
        <end position="28"/>
    </location>
</feature>
<name>A0A2J6RW85_HYAVF</name>
<evidence type="ECO:0000256" key="1">
    <source>
        <dbReference type="SAM" id="Coils"/>
    </source>
</evidence>
<evidence type="ECO:0000313" key="4">
    <source>
        <dbReference type="Proteomes" id="UP000235786"/>
    </source>
</evidence>
<protein>
    <submittedName>
        <fullName evidence="3">Uncharacterized protein</fullName>
    </submittedName>
</protein>
<keyword evidence="4" id="KW-1185">Reference proteome</keyword>
<proteinExistence type="predicted"/>
<sequence length="362" mass="41561">MNSLKLSLEESEAQRANFQQRLEEASNTIFRLLPQRQEYTESEIEEDYERLVKVVKNWVNINCESFVDDDTYGFDALGRRRPPPGDHLEVFEEVILRFRSQPMRWIEAKEHVLVAVVMRYLYERILNQLFSVLLNPEEYLLTVRAWRSDTVAAINSYENFVNRRPSIEERLTSDLHDFLGGALSSQDNESTISSLHKEVIVPTITLAQKTQSSSSIWYFRYSDFLAHKPGSFGSRIPNFLSSIQEFRCINLSNRDKLLKPANELTTREEKESLLYVLDIFPGLYCQRVTAGDSPPPSTINQPILLVAFASKEAHPHNQQGLSTPVDPDKSNQNRTTSPSRPVSTGRDRGIIDNLKTKFGFRG</sequence>
<dbReference type="Proteomes" id="UP000235786">
    <property type="component" value="Unassembled WGS sequence"/>
</dbReference>
<reference evidence="3 4" key="1">
    <citation type="submission" date="2016-04" db="EMBL/GenBank/DDBJ databases">
        <title>A degradative enzymes factory behind the ericoid mycorrhizal symbiosis.</title>
        <authorList>
            <consortium name="DOE Joint Genome Institute"/>
            <person name="Martino E."/>
            <person name="Morin E."/>
            <person name="Grelet G."/>
            <person name="Kuo A."/>
            <person name="Kohler A."/>
            <person name="Daghino S."/>
            <person name="Barry K."/>
            <person name="Choi C."/>
            <person name="Cichocki N."/>
            <person name="Clum A."/>
            <person name="Copeland A."/>
            <person name="Hainaut M."/>
            <person name="Haridas S."/>
            <person name="Labutti K."/>
            <person name="Lindquist E."/>
            <person name="Lipzen A."/>
            <person name="Khouja H.-R."/>
            <person name="Murat C."/>
            <person name="Ohm R."/>
            <person name="Olson A."/>
            <person name="Spatafora J."/>
            <person name="Veneault-Fourrey C."/>
            <person name="Henrissat B."/>
            <person name="Grigoriev I."/>
            <person name="Martin F."/>
            <person name="Perotto S."/>
        </authorList>
    </citation>
    <scope>NUCLEOTIDE SEQUENCE [LARGE SCALE GENOMIC DNA]</scope>
    <source>
        <strain evidence="3 4">F</strain>
    </source>
</reference>
<dbReference type="AlphaFoldDB" id="A0A2J6RW85"/>
<accession>A0A2J6RW85</accession>
<feature type="region of interest" description="Disordered" evidence="2">
    <location>
        <begin position="315"/>
        <end position="348"/>
    </location>
</feature>
<organism evidence="3 4">
    <name type="scientific">Hyaloscypha variabilis (strain UAMH 11265 / GT02V1 / F)</name>
    <name type="common">Meliniomyces variabilis</name>
    <dbReference type="NCBI Taxonomy" id="1149755"/>
    <lineage>
        <taxon>Eukaryota</taxon>
        <taxon>Fungi</taxon>
        <taxon>Dikarya</taxon>
        <taxon>Ascomycota</taxon>
        <taxon>Pezizomycotina</taxon>
        <taxon>Leotiomycetes</taxon>
        <taxon>Helotiales</taxon>
        <taxon>Hyaloscyphaceae</taxon>
        <taxon>Hyaloscypha</taxon>
        <taxon>Hyaloscypha variabilis</taxon>
    </lineage>
</organism>
<gene>
    <name evidence="3" type="ORF">L207DRAFT_632502</name>
</gene>
<evidence type="ECO:0000313" key="3">
    <source>
        <dbReference type="EMBL" id="PMD42776.1"/>
    </source>
</evidence>
<dbReference type="EMBL" id="KZ613943">
    <property type="protein sequence ID" value="PMD42776.1"/>
    <property type="molecule type" value="Genomic_DNA"/>
</dbReference>
<feature type="compositionally biased region" description="Polar residues" evidence="2">
    <location>
        <begin position="332"/>
        <end position="342"/>
    </location>
</feature>